<evidence type="ECO:0000256" key="6">
    <source>
        <dbReference type="HAMAP-Rule" id="MF_00031"/>
    </source>
</evidence>
<dbReference type="NCBIfam" id="TIGR00084">
    <property type="entry name" value="ruvA"/>
    <property type="match status" value="1"/>
</dbReference>
<dbReference type="SUPFAM" id="SSF47781">
    <property type="entry name" value="RuvA domain 2-like"/>
    <property type="match status" value="1"/>
</dbReference>
<evidence type="ECO:0000256" key="2">
    <source>
        <dbReference type="ARBA" id="ARBA00022763"/>
    </source>
</evidence>
<dbReference type="InterPro" id="IPR011114">
    <property type="entry name" value="RuvA_C"/>
</dbReference>
<evidence type="ECO:0000256" key="1">
    <source>
        <dbReference type="ARBA" id="ARBA00022490"/>
    </source>
</evidence>
<dbReference type="SUPFAM" id="SSF50249">
    <property type="entry name" value="Nucleic acid-binding proteins"/>
    <property type="match status" value="1"/>
</dbReference>
<gene>
    <name evidence="6 8" type="primary">ruvA</name>
    <name evidence="8" type="ORF">IAB03_04355</name>
</gene>
<dbReference type="Gene3D" id="1.10.150.20">
    <property type="entry name" value="5' to 3' exonuclease, C-terminal subdomain"/>
    <property type="match status" value="1"/>
</dbReference>
<evidence type="ECO:0000313" key="9">
    <source>
        <dbReference type="Proteomes" id="UP000824112"/>
    </source>
</evidence>
<dbReference type="GO" id="GO:0048476">
    <property type="term" value="C:Holliday junction resolvase complex"/>
    <property type="evidence" value="ECO:0007669"/>
    <property type="project" value="UniProtKB-UniRule"/>
</dbReference>
<comment type="subunit">
    <text evidence="6">Homotetramer. Forms an RuvA(8)-RuvB(12)-Holliday junction (HJ) complex. HJ DNA is sandwiched between 2 RuvA tetramers; dsDNA enters through RuvA and exits via RuvB. An RuvB hexamer assembles on each DNA strand where it exits the tetramer. Each RuvB hexamer is contacted by two RuvA subunits (via domain III) on 2 adjacent RuvB subunits; this complex drives branch migration. In the full resolvosome a probable DNA-RuvA(4)-RuvB(12)-RuvC(2) complex forms which resolves the HJ.</text>
</comment>
<dbReference type="GO" id="GO:0005524">
    <property type="term" value="F:ATP binding"/>
    <property type="evidence" value="ECO:0007669"/>
    <property type="project" value="InterPro"/>
</dbReference>
<evidence type="ECO:0000259" key="7">
    <source>
        <dbReference type="SMART" id="SM00278"/>
    </source>
</evidence>
<feature type="region of interest" description="Domain III" evidence="6">
    <location>
        <begin position="146"/>
        <end position="195"/>
    </location>
</feature>
<dbReference type="InterPro" id="IPR003583">
    <property type="entry name" value="Hlx-hairpin-Hlx_DNA-bd_motif"/>
</dbReference>
<evidence type="ECO:0000313" key="8">
    <source>
        <dbReference type="EMBL" id="HIU55026.1"/>
    </source>
</evidence>
<dbReference type="Gene3D" id="2.40.50.140">
    <property type="entry name" value="Nucleic acid-binding proteins"/>
    <property type="match status" value="1"/>
</dbReference>
<dbReference type="GO" id="GO:0006281">
    <property type="term" value="P:DNA repair"/>
    <property type="evidence" value="ECO:0007669"/>
    <property type="project" value="UniProtKB-UniRule"/>
</dbReference>
<reference evidence="8" key="1">
    <citation type="submission" date="2020-10" db="EMBL/GenBank/DDBJ databases">
        <authorList>
            <person name="Gilroy R."/>
        </authorList>
    </citation>
    <scope>NUCLEOTIDE SEQUENCE</scope>
    <source>
        <strain evidence="8">CHK158-818</strain>
    </source>
</reference>
<dbReference type="Pfam" id="PF01330">
    <property type="entry name" value="RuvA_N"/>
    <property type="match status" value="1"/>
</dbReference>
<reference evidence="8" key="2">
    <citation type="journal article" date="2021" name="PeerJ">
        <title>Extensive microbial diversity within the chicken gut microbiome revealed by metagenomics and culture.</title>
        <authorList>
            <person name="Gilroy R."/>
            <person name="Ravi A."/>
            <person name="Getino M."/>
            <person name="Pursley I."/>
            <person name="Horton D.L."/>
            <person name="Alikhan N.F."/>
            <person name="Baker D."/>
            <person name="Gharbi K."/>
            <person name="Hall N."/>
            <person name="Watson M."/>
            <person name="Adriaenssens E.M."/>
            <person name="Foster-Nyarko E."/>
            <person name="Jarju S."/>
            <person name="Secka A."/>
            <person name="Antonio M."/>
            <person name="Oren A."/>
            <person name="Chaudhuri R.R."/>
            <person name="La Ragione R."/>
            <person name="Hildebrand F."/>
            <person name="Pallen M.J."/>
        </authorList>
    </citation>
    <scope>NUCLEOTIDE SEQUENCE</scope>
    <source>
        <strain evidence="8">CHK158-818</strain>
    </source>
</reference>
<dbReference type="Pfam" id="PF07499">
    <property type="entry name" value="RuvA_C"/>
    <property type="match status" value="1"/>
</dbReference>
<organism evidence="8 9">
    <name type="scientific">Candidatus Gallibacteroides avistercoris</name>
    <dbReference type="NCBI Taxonomy" id="2840833"/>
    <lineage>
        <taxon>Bacteria</taxon>
        <taxon>Pseudomonadati</taxon>
        <taxon>Bacteroidota</taxon>
        <taxon>Bacteroidia</taxon>
        <taxon>Bacteroidales</taxon>
        <taxon>Bacteroidaceae</taxon>
        <taxon>Bacteroidaceae incertae sedis</taxon>
        <taxon>Candidatus Gallibacteroides</taxon>
    </lineage>
</organism>
<dbReference type="InterPro" id="IPR012340">
    <property type="entry name" value="NA-bd_OB-fold"/>
</dbReference>
<dbReference type="AlphaFoldDB" id="A0A9D1SCF3"/>
<dbReference type="CDD" id="cd14332">
    <property type="entry name" value="UBA_RuvA_C"/>
    <property type="match status" value="1"/>
</dbReference>
<evidence type="ECO:0000256" key="4">
    <source>
        <dbReference type="ARBA" id="ARBA00023172"/>
    </source>
</evidence>
<dbReference type="SMART" id="SM00278">
    <property type="entry name" value="HhH1"/>
    <property type="match status" value="2"/>
</dbReference>
<dbReference type="HAMAP" id="MF_00031">
    <property type="entry name" value="DNA_HJ_migration_RuvA"/>
    <property type="match status" value="1"/>
</dbReference>
<dbReference type="GO" id="GO:0009378">
    <property type="term" value="F:four-way junction helicase activity"/>
    <property type="evidence" value="ECO:0007669"/>
    <property type="project" value="InterPro"/>
</dbReference>
<comment type="function">
    <text evidence="6">The RuvA-RuvB-RuvC complex processes Holliday junction (HJ) DNA during genetic recombination and DNA repair, while the RuvA-RuvB complex plays an important role in the rescue of blocked DNA replication forks via replication fork reversal (RFR). RuvA specifically binds to HJ cruciform DNA, conferring on it an open structure. The RuvB hexamer acts as an ATP-dependent pump, pulling dsDNA into and through the RuvAB complex. HJ branch migration allows RuvC to scan DNA until it finds its consensus sequence, where it cleaves and resolves the cruciform DNA.</text>
</comment>
<sequence length="195" mass="21259">MLEYISGKVEELTPASVVIACNGIGYWVNISLNTYSALSLGKEVKIYIYEAIREDAFVLYGFSEKRERELFLLLISVSGVGPNTARMILSSLSPAELEQAIVSENVHLLKAVKGIGAKTAQRVIIDLKDKIKTTAMTGEQLPGIIADERQSEEALAALLMLGFTQAASHKAIQKIVKENPTAKVEEIIKAALKIL</sequence>
<dbReference type="InterPro" id="IPR000085">
    <property type="entry name" value="RuvA"/>
</dbReference>
<comment type="similarity">
    <text evidence="6">Belongs to the RuvA family.</text>
</comment>
<dbReference type="GO" id="GO:0009379">
    <property type="term" value="C:Holliday junction helicase complex"/>
    <property type="evidence" value="ECO:0007669"/>
    <property type="project" value="InterPro"/>
</dbReference>
<feature type="domain" description="Helix-hairpin-helix DNA-binding motif class 1" evidence="7">
    <location>
        <begin position="72"/>
        <end position="91"/>
    </location>
</feature>
<keyword evidence="4 6" id="KW-0233">DNA recombination</keyword>
<protein>
    <recommendedName>
        <fullName evidence="6">Holliday junction branch migration complex subunit RuvA</fullName>
    </recommendedName>
</protein>
<dbReference type="Gene3D" id="1.10.8.10">
    <property type="entry name" value="DNA helicase RuvA subunit, C-terminal domain"/>
    <property type="match status" value="1"/>
</dbReference>
<dbReference type="InterPro" id="IPR036267">
    <property type="entry name" value="RuvA_C_sf"/>
</dbReference>
<evidence type="ECO:0000256" key="5">
    <source>
        <dbReference type="ARBA" id="ARBA00023204"/>
    </source>
</evidence>
<comment type="caution">
    <text evidence="6">Lacks conserved residue(s) required for the propagation of feature annotation.</text>
</comment>
<proteinExistence type="inferred from homology"/>
<feature type="domain" description="Helix-hairpin-helix DNA-binding motif class 1" evidence="7">
    <location>
        <begin position="107"/>
        <end position="126"/>
    </location>
</feature>
<dbReference type="EMBL" id="DVNA01000104">
    <property type="protein sequence ID" value="HIU55026.1"/>
    <property type="molecule type" value="Genomic_DNA"/>
</dbReference>
<evidence type="ECO:0000256" key="3">
    <source>
        <dbReference type="ARBA" id="ARBA00023125"/>
    </source>
</evidence>
<keyword evidence="2 6" id="KW-0227">DNA damage</keyword>
<accession>A0A9D1SCF3</accession>
<dbReference type="SUPFAM" id="SSF46929">
    <property type="entry name" value="DNA helicase RuvA subunit, C-terminal domain"/>
    <property type="match status" value="1"/>
</dbReference>
<comment type="caution">
    <text evidence="8">The sequence shown here is derived from an EMBL/GenBank/DDBJ whole genome shotgun (WGS) entry which is preliminary data.</text>
</comment>
<keyword evidence="1 6" id="KW-0963">Cytoplasm</keyword>
<keyword evidence="5 6" id="KW-0234">DNA repair</keyword>
<name>A0A9D1SCF3_9BACT</name>
<dbReference type="GO" id="GO:0006310">
    <property type="term" value="P:DNA recombination"/>
    <property type="evidence" value="ECO:0007669"/>
    <property type="project" value="UniProtKB-UniRule"/>
</dbReference>
<dbReference type="GO" id="GO:0005737">
    <property type="term" value="C:cytoplasm"/>
    <property type="evidence" value="ECO:0007669"/>
    <property type="project" value="UniProtKB-SubCell"/>
</dbReference>
<dbReference type="Pfam" id="PF14520">
    <property type="entry name" value="HHH_5"/>
    <property type="match status" value="1"/>
</dbReference>
<dbReference type="InterPro" id="IPR010994">
    <property type="entry name" value="RuvA_2-like"/>
</dbReference>
<keyword evidence="3 6" id="KW-0238">DNA-binding</keyword>
<dbReference type="GO" id="GO:0000400">
    <property type="term" value="F:four-way junction DNA binding"/>
    <property type="evidence" value="ECO:0007669"/>
    <property type="project" value="UniProtKB-UniRule"/>
</dbReference>
<comment type="domain">
    <text evidence="6">Has three domains with a flexible linker between the domains II and III and assumes an 'L' shape. Domain III is highly mobile and contacts RuvB.</text>
</comment>
<dbReference type="Proteomes" id="UP000824112">
    <property type="component" value="Unassembled WGS sequence"/>
</dbReference>
<dbReference type="InterPro" id="IPR013849">
    <property type="entry name" value="DNA_helicase_Holl-junc_RuvA_I"/>
</dbReference>
<comment type="subcellular location">
    <subcellularLocation>
        <location evidence="6">Cytoplasm</location>
    </subcellularLocation>
</comment>